<accession>A0AAD1XRM8</accession>
<evidence type="ECO:0000313" key="1">
    <source>
        <dbReference type="EMBL" id="CAI2377700.1"/>
    </source>
</evidence>
<keyword evidence="2" id="KW-1185">Reference proteome</keyword>
<dbReference type="Proteomes" id="UP001295684">
    <property type="component" value="Unassembled WGS sequence"/>
</dbReference>
<gene>
    <name evidence="1" type="ORF">ECRASSUSDP1_LOCUS19088</name>
</gene>
<dbReference type="EMBL" id="CAMPGE010019356">
    <property type="protein sequence ID" value="CAI2377700.1"/>
    <property type="molecule type" value="Genomic_DNA"/>
</dbReference>
<protein>
    <submittedName>
        <fullName evidence="1">Uncharacterized protein</fullName>
    </submittedName>
</protein>
<reference evidence="1" key="1">
    <citation type="submission" date="2023-07" db="EMBL/GenBank/DDBJ databases">
        <authorList>
            <consortium name="AG Swart"/>
            <person name="Singh M."/>
            <person name="Singh A."/>
            <person name="Seah K."/>
            <person name="Emmerich C."/>
        </authorList>
    </citation>
    <scope>NUCLEOTIDE SEQUENCE</scope>
    <source>
        <strain evidence="1">DP1</strain>
    </source>
</reference>
<dbReference type="AlphaFoldDB" id="A0AAD1XRM8"/>
<comment type="caution">
    <text evidence="1">The sequence shown here is derived from an EMBL/GenBank/DDBJ whole genome shotgun (WGS) entry which is preliminary data.</text>
</comment>
<sequence length="283" mass="33079">MHFYSSTNFYLPDRFGCWIKSANNSDCILIHSKKYNGRMFDDIKLSITRIPKNDRNTVPRQIMCEIVLSITQDNQRTIGKFLETKHLMLNVRATNKITSLDINGKDVVDLAEINTLLPTVMRFIPSVTKILRFSNIKFSQKQTTIVFNNTIRLLSLKFEKCILRTENIKILPRRRLALRNLHIVSCGNLFLSDWQRHPSRLEEIFAFIYKSSLFYHLKLLFLVDDIASNTLKDLQGKYPFKTTTIEYSPSLYCKPPVISIIQPEEEQVEDNLVQETCWKCSIF</sequence>
<organism evidence="1 2">
    <name type="scientific">Euplotes crassus</name>
    <dbReference type="NCBI Taxonomy" id="5936"/>
    <lineage>
        <taxon>Eukaryota</taxon>
        <taxon>Sar</taxon>
        <taxon>Alveolata</taxon>
        <taxon>Ciliophora</taxon>
        <taxon>Intramacronucleata</taxon>
        <taxon>Spirotrichea</taxon>
        <taxon>Hypotrichia</taxon>
        <taxon>Euplotida</taxon>
        <taxon>Euplotidae</taxon>
        <taxon>Moneuplotes</taxon>
    </lineage>
</organism>
<name>A0AAD1XRM8_EUPCR</name>
<proteinExistence type="predicted"/>
<evidence type="ECO:0000313" key="2">
    <source>
        <dbReference type="Proteomes" id="UP001295684"/>
    </source>
</evidence>